<keyword evidence="2" id="KW-0472">Membrane</keyword>
<sequence length="561" mass="62352">MYYDFFGFREPPFSIAPDPRYLYLTERHKEALAHLMYGVQGQGGFIVITGEVGTGKTTVSRCFIENAPDNVDIALILNPRLTARELLSAICDELEIPHEVGASIKQLVDLINQDLLKAHAAGRHKVLMIDEAQNLSADVLEQLRLLTNLETAEKKLLQIVLLGQPELQEILALPELRQLNQRVTARYHLDAIGRDELPAYLKYRLGVAGMRGDLFTAGAVARLYRESQGIPRLINLISDRALLGAYAEGEHEITAAHIRQAAREVRGQGVRPRTPSRTVRPRYLWGLVAVLLVAVAAVASVEHWLPGLSARFGSSLPWAGTVERADSSGDSANAGVEPPSVAPRESESLAPFRFAEQTLPEQDAYAVLFRVWGRTLPEDRGTEPCAYARDVGLGCLVREGSRRSLEFLDRPARLTLRGERGETGYVVLRRLDGDRAELWLPGGRSVWVSFERLAEAWFGEFLVLWRLPEYLSGDGFYAIESGEQLWLGARMMELADRLLREPAESARVKRLPMAEQVRWYQAFRGLSVDGIAGAMTVIQIHNDLNAPVPRLRSVVSPIGGS</sequence>
<dbReference type="InterPro" id="IPR003593">
    <property type="entry name" value="AAA+_ATPase"/>
</dbReference>
<dbReference type="EMBL" id="MSCW01000005">
    <property type="protein sequence ID" value="ONF44240.1"/>
    <property type="molecule type" value="Genomic_DNA"/>
</dbReference>
<evidence type="ECO:0000313" key="4">
    <source>
        <dbReference type="EMBL" id="ONF44240.1"/>
    </source>
</evidence>
<dbReference type="PANTHER" id="PTHR35894:SF1">
    <property type="entry name" value="PHOSPHORIBULOKINASE _ URIDINE KINASE FAMILY"/>
    <property type="match status" value="1"/>
</dbReference>
<gene>
    <name evidence="4" type="ORF">BTO32_08125</name>
</gene>
<evidence type="ECO:0000256" key="2">
    <source>
        <dbReference type="SAM" id="Phobius"/>
    </source>
</evidence>
<dbReference type="STRING" id="135739.BTO32_08125"/>
<dbReference type="CDD" id="cd00009">
    <property type="entry name" value="AAA"/>
    <property type="match status" value="1"/>
</dbReference>
<evidence type="ECO:0000259" key="3">
    <source>
        <dbReference type="SMART" id="SM00382"/>
    </source>
</evidence>
<feature type="transmembrane region" description="Helical" evidence="2">
    <location>
        <begin position="283"/>
        <end position="305"/>
    </location>
</feature>
<dbReference type="Gene3D" id="3.90.70.10">
    <property type="entry name" value="Cysteine proteinases"/>
    <property type="match status" value="1"/>
</dbReference>
<reference evidence="4 5" key="1">
    <citation type="submission" date="2016-12" db="EMBL/GenBank/DDBJ databases">
        <title>Marinobacter lutaoensis whole genome sequencing.</title>
        <authorList>
            <person name="Verma A."/>
            <person name="Krishnamurthi S."/>
        </authorList>
    </citation>
    <scope>NUCLEOTIDE SEQUENCE [LARGE SCALE GENOMIC DNA]</scope>
    <source>
        <strain evidence="4 5">T5054</strain>
    </source>
</reference>
<proteinExistence type="predicted"/>
<dbReference type="SMART" id="SM00382">
    <property type="entry name" value="AAA"/>
    <property type="match status" value="1"/>
</dbReference>
<dbReference type="InterPro" id="IPR049945">
    <property type="entry name" value="AAA_22"/>
</dbReference>
<dbReference type="GO" id="GO:0016887">
    <property type="term" value="F:ATP hydrolysis activity"/>
    <property type="evidence" value="ECO:0007669"/>
    <property type="project" value="InterPro"/>
</dbReference>
<keyword evidence="2" id="KW-1133">Transmembrane helix</keyword>
<feature type="region of interest" description="Disordered" evidence="1">
    <location>
        <begin position="323"/>
        <end position="345"/>
    </location>
</feature>
<feature type="domain" description="AAA+ ATPase" evidence="3">
    <location>
        <begin position="42"/>
        <end position="186"/>
    </location>
</feature>
<evidence type="ECO:0000256" key="1">
    <source>
        <dbReference type="SAM" id="MobiDB-lite"/>
    </source>
</evidence>
<dbReference type="Gene3D" id="3.40.50.300">
    <property type="entry name" value="P-loop containing nucleotide triphosphate hydrolases"/>
    <property type="match status" value="1"/>
</dbReference>
<accession>A0A1V2DUV2</accession>
<dbReference type="AlphaFoldDB" id="A0A1V2DUV2"/>
<protein>
    <submittedName>
        <fullName evidence="4">Peptidoglycan-binding protein</fullName>
    </submittedName>
</protein>
<dbReference type="InterPro" id="IPR052026">
    <property type="entry name" value="ExeA_AAA_ATPase_DNA-bind"/>
</dbReference>
<comment type="caution">
    <text evidence="4">The sequence shown here is derived from an EMBL/GenBank/DDBJ whole genome shotgun (WGS) entry which is preliminary data.</text>
</comment>
<dbReference type="PANTHER" id="PTHR35894">
    <property type="entry name" value="GENERAL SECRETION PATHWAY PROTEIN A-RELATED"/>
    <property type="match status" value="1"/>
</dbReference>
<dbReference type="RefSeq" id="WP_076724120.1">
    <property type="nucleotide sequence ID" value="NZ_MSCW01000005.1"/>
</dbReference>
<name>A0A1V2DUV2_9GAMM</name>
<keyword evidence="2" id="KW-0812">Transmembrane</keyword>
<dbReference type="InterPro" id="IPR027417">
    <property type="entry name" value="P-loop_NTPase"/>
</dbReference>
<evidence type="ECO:0000313" key="5">
    <source>
        <dbReference type="Proteomes" id="UP000189339"/>
    </source>
</evidence>
<dbReference type="SUPFAM" id="SSF52540">
    <property type="entry name" value="P-loop containing nucleoside triphosphate hydrolases"/>
    <property type="match status" value="1"/>
</dbReference>
<dbReference type="OrthoDB" id="9780149at2"/>
<dbReference type="Proteomes" id="UP000189339">
    <property type="component" value="Unassembled WGS sequence"/>
</dbReference>
<keyword evidence="5" id="KW-1185">Reference proteome</keyword>
<organism evidence="4 5">
    <name type="scientific">Marinobacter lutaoensis</name>
    <dbReference type="NCBI Taxonomy" id="135739"/>
    <lineage>
        <taxon>Bacteria</taxon>
        <taxon>Pseudomonadati</taxon>
        <taxon>Pseudomonadota</taxon>
        <taxon>Gammaproteobacteria</taxon>
        <taxon>Pseudomonadales</taxon>
        <taxon>Marinobacteraceae</taxon>
        <taxon>Marinobacter</taxon>
    </lineage>
</organism>
<dbReference type="Pfam" id="PF13401">
    <property type="entry name" value="AAA_22"/>
    <property type="match status" value="1"/>
</dbReference>